<organism evidence="1 2">
    <name type="scientific">Symbiodinium necroappetens</name>
    <dbReference type="NCBI Taxonomy" id="1628268"/>
    <lineage>
        <taxon>Eukaryota</taxon>
        <taxon>Sar</taxon>
        <taxon>Alveolata</taxon>
        <taxon>Dinophyceae</taxon>
        <taxon>Suessiales</taxon>
        <taxon>Symbiodiniaceae</taxon>
        <taxon>Symbiodinium</taxon>
    </lineage>
</organism>
<reference evidence="1" key="1">
    <citation type="submission" date="2021-02" db="EMBL/GenBank/DDBJ databases">
        <authorList>
            <person name="Dougan E. K."/>
            <person name="Rhodes N."/>
            <person name="Thang M."/>
            <person name="Chan C."/>
        </authorList>
    </citation>
    <scope>NUCLEOTIDE SEQUENCE</scope>
</reference>
<sequence>DYECVLLINSIGFAVKPEITQLVDLKDLEESPELPGVPPLRACLERALPKAEKKVLSRHKGIKGYQCAQLINDFSMALAEGALAEHAADVIVDWGGASFKVFLKGRKIGSERMDANELLCSSGELDKKRLQELIQQIETKVNKLLEQEALPSECKVLIAQTGRARELYYRNLQASESQVGQKRKLQE</sequence>
<comment type="caution">
    <text evidence="1">The sequence shown here is derived from an EMBL/GenBank/DDBJ whole genome shotgun (WGS) entry which is preliminary data.</text>
</comment>
<evidence type="ECO:0000313" key="2">
    <source>
        <dbReference type="Proteomes" id="UP000601435"/>
    </source>
</evidence>
<proteinExistence type="predicted"/>
<protein>
    <submittedName>
        <fullName evidence="1">Uncharacterized protein</fullName>
    </submittedName>
</protein>
<name>A0A812ZZ02_9DINO</name>
<feature type="non-terminal residue" evidence="1">
    <location>
        <position position="1"/>
    </location>
</feature>
<dbReference type="EMBL" id="CAJNJA010051616">
    <property type="protein sequence ID" value="CAE7844281.1"/>
    <property type="molecule type" value="Genomic_DNA"/>
</dbReference>
<accession>A0A812ZZ02</accession>
<dbReference type="Proteomes" id="UP000601435">
    <property type="component" value="Unassembled WGS sequence"/>
</dbReference>
<dbReference type="AlphaFoldDB" id="A0A812ZZ02"/>
<dbReference type="OrthoDB" id="434481at2759"/>
<gene>
    <name evidence="1" type="ORF">SNEC2469_LOCUS25863</name>
</gene>
<evidence type="ECO:0000313" key="1">
    <source>
        <dbReference type="EMBL" id="CAE7844281.1"/>
    </source>
</evidence>
<keyword evidence="2" id="KW-1185">Reference proteome</keyword>